<protein>
    <submittedName>
        <fullName evidence="1">Uncharacterized protein</fullName>
    </submittedName>
</protein>
<evidence type="ECO:0000313" key="2">
    <source>
        <dbReference type="Proteomes" id="UP000636800"/>
    </source>
</evidence>
<organism evidence="1 2">
    <name type="scientific">Vanilla planifolia</name>
    <name type="common">Vanilla</name>
    <dbReference type="NCBI Taxonomy" id="51239"/>
    <lineage>
        <taxon>Eukaryota</taxon>
        <taxon>Viridiplantae</taxon>
        <taxon>Streptophyta</taxon>
        <taxon>Embryophyta</taxon>
        <taxon>Tracheophyta</taxon>
        <taxon>Spermatophyta</taxon>
        <taxon>Magnoliopsida</taxon>
        <taxon>Liliopsida</taxon>
        <taxon>Asparagales</taxon>
        <taxon>Orchidaceae</taxon>
        <taxon>Vanilloideae</taxon>
        <taxon>Vanilleae</taxon>
        <taxon>Vanilla</taxon>
    </lineage>
</organism>
<dbReference type="Proteomes" id="UP000636800">
    <property type="component" value="Chromosome 2"/>
</dbReference>
<gene>
    <name evidence="1" type="ORF">HPP92_004837</name>
</gene>
<name>A0A835V8H9_VANPL</name>
<reference evidence="1 2" key="1">
    <citation type="journal article" date="2020" name="Nat. Food">
        <title>A phased Vanilla planifolia genome enables genetic improvement of flavour and production.</title>
        <authorList>
            <person name="Hasing T."/>
            <person name="Tang H."/>
            <person name="Brym M."/>
            <person name="Khazi F."/>
            <person name="Huang T."/>
            <person name="Chambers A.H."/>
        </authorList>
    </citation>
    <scope>NUCLEOTIDE SEQUENCE [LARGE SCALE GENOMIC DNA]</scope>
    <source>
        <tissue evidence="1">Leaf</tissue>
    </source>
</reference>
<evidence type="ECO:0000313" key="1">
    <source>
        <dbReference type="EMBL" id="KAG0491439.1"/>
    </source>
</evidence>
<dbReference type="Pfam" id="PF14009">
    <property type="entry name" value="PADRE"/>
    <property type="match status" value="1"/>
</dbReference>
<sequence length="173" mass="19919">MGNISCMPHDTAEMTKVVTCSGKAHEFLLPVRAEELVRENPGQFVCDSSNLQVGCRVPGLASHQELQRRRLYFLLPLDLLFSVLTEEEMVCLRRRASRARRQRTLKRKKNDGRKKRIFPVLGYFCLSPLVVKGAEVEQEKKDCKAVVFGDGKWRQWSWKPALDTIEEEGTELR</sequence>
<dbReference type="OrthoDB" id="77201at2759"/>
<accession>A0A835V8H9</accession>
<dbReference type="EMBL" id="JADCNL010000002">
    <property type="protein sequence ID" value="KAG0491439.1"/>
    <property type="molecule type" value="Genomic_DNA"/>
</dbReference>
<dbReference type="AlphaFoldDB" id="A0A835V8H9"/>
<proteinExistence type="predicted"/>
<comment type="caution">
    <text evidence="1">The sequence shown here is derived from an EMBL/GenBank/DDBJ whole genome shotgun (WGS) entry which is preliminary data.</text>
</comment>
<dbReference type="PANTHER" id="PTHR33052">
    <property type="entry name" value="DUF4228 DOMAIN PROTEIN-RELATED"/>
    <property type="match status" value="1"/>
</dbReference>
<dbReference type="InterPro" id="IPR025322">
    <property type="entry name" value="PADRE_dom"/>
</dbReference>
<keyword evidence="2" id="KW-1185">Reference proteome</keyword>